<comment type="caution">
    <text evidence="1">The sequence shown here is derived from an EMBL/GenBank/DDBJ whole genome shotgun (WGS) entry which is preliminary data.</text>
</comment>
<dbReference type="AlphaFoldDB" id="A0A401R9K9"/>
<dbReference type="GO" id="GO:0032259">
    <property type="term" value="P:methylation"/>
    <property type="evidence" value="ECO:0007669"/>
    <property type="project" value="UniProtKB-KW"/>
</dbReference>
<gene>
    <name evidence="1" type="ORF">SALB_07087</name>
</gene>
<organism evidence="1 2">
    <name type="scientific">Streptomyces noursei</name>
    <name type="common">Streptomyces albulus</name>
    <dbReference type="NCBI Taxonomy" id="1971"/>
    <lineage>
        <taxon>Bacteria</taxon>
        <taxon>Bacillati</taxon>
        <taxon>Actinomycetota</taxon>
        <taxon>Actinomycetes</taxon>
        <taxon>Kitasatosporales</taxon>
        <taxon>Streptomycetaceae</taxon>
        <taxon>Streptomyces</taxon>
    </lineage>
</organism>
<evidence type="ECO:0000313" key="2">
    <source>
        <dbReference type="Proteomes" id="UP000288351"/>
    </source>
</evidence>
<sequence>MAGVAHTGTGTDWGKAHFEAIYNCPDPRRYYSTLQPLEYQIPQHGQAVFRALADALQCRSGGSAGRPPLRVVDLCCSYGVNAALFNHEVTLDDLYRRYAGTGPDTPGGDRLAKADRAFYAARRRPGAARITGIDAAEHAVGYAVAAGLLDRGFAANLEDEAAAPELCRALDGTELITVTGGVGYITARTFARLFDCFSAPPWVAAFVLRTVSYRPVSTLLARAGLVTERLTTRTFRQRRFADEAERRAAVEALARRGLTVGGKEADGFYHAELYVSRPAADVAALPLAELLPAF</sequence>
<dbReference type="GO" id="GO:0008168">
    <property type="term" value="F:methyltransferase activity"/>
    <property type="evidence" value="ECO:0007669"/>
    <property type="project" value="UniProtKB-KW"/>
</dbReference>
<dbReference type="EMBL" id="BHXC01000007">
    <property type="protein sequence ID" value="GCB94288.1"/>
    <property type="molecule type" value="Genomic_DNA"/>
</dbReference>
<proteinExistence type="predicted"/>
<reference evidence="1 2" key="1">
    <citation type="journal article" date="2019" name="Microbiol. Resour. Announc.">
        <title>Draft Genome Sequence of the Most Traditional epsilon-Poly-l-Lysine Producer, Streptomyces albulus NBRC14147.</title>
        <authorList>
            <person name="Yamanaka K."/>
            <person name="Hamano Y."/>
        </authorList>
    </citation>
    <scope>NUCLEOTIDE SEQUENCE [LARGE SCALE GENOMIC DNA]</scope>
    <source>
        <strain evidence="1 2">NBRC 14147</strain>
    </source>
</reference>
<accession>A0A401R9K9</accession>
<protein>
    <submittedName>
        <fullName evidence="1">Methyltransferase type 12</fullName>
    </submittedName>
</protein>
<dbReference type="InterPro" id="IPR029063">
    <property type="entry name" value="SAM-dependent_MTases_sf"/>
</dbReference>
<name>A0A401R9K9_STRNR</name>
<dbReference type="SUPFAM" id="SSF53335">
    <property type="entry name" value="S-adenosyl-L-methionine-dependent methyltransferases"/>
    <property type="match status" value="1"/>
</dbReference>
<keyword evidence="1" id="KW-0489">Methyltransferase</keyword>
<dbReference type="Proteomes" id="UP000288351">
    <property type="component" value="Unassembled WGS sequence"/>
</dbReference>
<evidence type="ECO:0000313" key="1">
    <source>
        <dbReference type="EMBL" id="GCB94288.1"/>
    </source>
</evidence>
<keyword evidence="1" id="KW-0808">Transferase</keyword>